<dbReference type="GO" id="GO:0006631">
    <property type="term" value="P:fatty acid metabolic process"/>
    <property type="evidence" value="ECO:0007669"/>
    <property type="project" value="TreeGrafter"/>
</dbReference>
<protein>
    <recommendedName>
        <fullName evidence="5">Carrier domain-containing protein</fullName>
    </recommendedName>
</protein>
<feature type="region of interest" description="Disordered" evidence="3">
    <location>
        <begin position="1290"/>
        <end position="1309"/>
    </location>
</feature>
<dbReference type="SUPFAM" id="SSF56801">
    <property type="entry name" value="Acetyl-CoA synthetase-like"/>
    <property type="match status" value="1"/>
</dbReference>
<dbReference type="Pfam" id="PF00550">
    <property type="entry name" value="PP-binding"/>
    <property type="match status" value="1"/>
</dbReference>
<evidence type="ECO:0000313" key="6">
    <source>
        <dbReference type="EMBL" id="OJZ92854.1"/>
    </source>
</evidence>
<evidence type="ECO:0000256" key="2">
    <source>
        <dbReference type="ARBA" id="ARBA00022553"/>
    </source>
</evidence>
<dbReference type="Gene3D" id="3.30.300.30">
    <property type="match status" value="1"/>
</dbReference>
<dbReference type="InterPro" id="IPR036736">
    <property type="entry name" value="ACP-like_sf"/>
</dbReference>
<gene>
    <name evidence="6" type="ORF">ASPFODRAFT_697424</name>
</gene>
<feature type="domain" description="Carrier" evidence="5">
    <location>
        <begin position="715"/>
        <end position="792"/>
    </location>
</feature>
<dbReference type="GO" id="GO:0031177">
    <property type="term" value="F:phosphopantetheine binding"/>
    <property type="evidence" value="ECO:0007669"/>
    <property type="project" value="InterPro"/>
</dbReference>
<keyword evidence="2" id="KW-0597">Phosphoprotein</keyword>
<dbReference type="PANTHER" id="PTHR43201:SF10">
    <property type="entry name" value="CARRIER DOMAIN-CONTAINING PROTEIN"/>
    <property type="match status" value="1"/>
</dbReference>
<dbReference type="Gene3D" id="3.40.50.12780">
    <property type="entry name" value="N-terminal domain of ligase-like"/>
    <property type="match status" value="1"/>
</dbReference>
<name>A0A1M3U1Q4_ASPLC</name>
<feature type="transmembrane region" description="Helical" evidence="4">
    <location>
        <begin position="1377"/>
        <end position="1404"/>
    </location>
</feature>
<dbReference type="SUPFAM" id="SSF47336">
    <property type="entry name" value="ACP-like"/>
    <property type="match status" value="1"/>
</dbReference>
<feature type="compositionally biased region" description="Basic and acidic residues" evidence="3">
    <location>
        <begin position="1294"/>
        <end position="1309"/>
    </location>
</feature>
<dbReference type="GO" id="GO:0031956">
    <property type="term" value="F:medium-chain fatty acid-CoA ligase activity"/>
    <property type="evidence" value="ECO:0007669"/>
    <property type="project" value="TreeGrafter"/>
</dbReference>
<dbReference type="InterPro" id="IPR011004">
    <property type="entry name" value="Trimer_LpxA-like_sf"/>
</dbReference>
<keyword evidence="4" id="KW-1133">Transmembrane helix</keyword>
<dbReference type="EMBL" id="KV878236">
    <property type="protein sequence ID" value="OJZ92854.1"/>
    <property type="molecule type" value="Genomic_DNA"/>
</dbReference>
<keyword evidence="4" id="KW-0472">Membrane</keyword>
<feature type="transmembrane region" description="Helical" evidence="4">
    <location>
        <begin position="867"/>
        <end position="893"/>
    </location>
</feature>
<evidence type="ECO:0000256" key="1">
    <source>
        <dbReference type="ARBA" id="ARBA00022450"/>
    </source>
</evidence>
<feature type="transmembrane region" description="Helical" evidence="4">
    <location>
        <begin position="1100"/>
        <end position="1125"/>
    </location>
</feature>
<dbReference type="OrthoDB" id="3633556at2759"/>
<accession>A0A1M3U1Q4</accession>
<proteinExistence type="predicted"/>
<reference evidence="7" key="1">
    <citation type="journal article" date="2017" name="Genome Biol.">
        <title>Comparative genomics reveals high biological diversity and specific adaptations in the industrially and medically important fungal genus Aspergillus.</title>
        <authorList>
            <person name="de Vries R.P."/>
            <person name="Riley R."/>
            <person name="Wiebenga A."/>
            <person name="Aguilar-Osorio G."/>
            <person name="Amillis S."/>
            <person name="Uchima C.A."/>
            <person name="Anderluh G."/>
            <person name="Asadollahi M."/>
            <person name="Askin M."/>
            <person name="Barry K."/>
            <person name="Battaglia E."/>
            <person name="Bayram O."/>
            <person name="Benocci T."/>
            <person name="Braus-Stromeyer S.A."/>
            <person name="Caldana C."/>
            <person name="Canovas D."/>
            <person name="Cerqueira G.C."/>
            <person name="Chen F."/>
            <person name="Chen W."/>
            <person name="Choi C."/>
            <person name="Clum A."/>
            <person name="Dos Santos R.A."/>
            <person name="Damasio A.R."/>
            <person name="Diallinas G."/>
            <person name="Emri T."/>
            <person name="Fekete E."/>
            <person name="Flipphi M."/>
            <person name="Freyberg S."/>
            <person name="Gallo A."/>
            <person name="Gournas C."/>
            <person name="Habgood R."/>
            <person name="Hainaut M."/>
            <person name="Harispe M.L."/>
            <person name="Henrissat B."/>
            <person name="Hilden K.S."/>
            <person name="Hope R."/>
            <person name="Hossain A."/>
            <person name="Karabika E."/>
            <person name="Karaffa L."/>
            <person name="Karanyi Z."/>
            <person name="Krasevec N."/>
            <person name="Kuo A."/>
            <person name="Kusch H."/>
            <person name="LaButti K."/>
            <person name="Lagendijk E.L."/>
            <person name="Lapidus A."/>
            <person name="Levasseur A."/>
            <person name="Lindquist E."/>
            <person name="Lipzen A."/>
            <person name="Logrieco A.F."/>
            <person name="MacCabe A."/>
            <person name="Maekelae M.R."/>
            <person name="Malavazi I."/>
            <person name="Melin P."/>
            <person name="Meyer V."/>
            <person name="Mielnichuk N."/>
            <person name="Miskei M."/>
            <person name="Molnar A.P."/>
            <person name="Mule G."/>
            <person name="Ngan C.Y."/>
            <person name="Orejas M."/>
            <person name="Orosz E."/>
            <person name="Ouedraogo J.P."/>
            <person name="Overkamp K.M."/>
            <person name="Park H.-S."/>
            <person name="Perrone G."/>
            <person name="Piumi F."/>
            <person name="Punt P.J."/>
            <person name="Ram A.F."/>
            <person name="Ramon A."/>
            <person name="Rauscher S."/>
            <person name="Record E."/>
            <person name="Riano-Pachon D.M."/>
            <person name="Robert V."/>
            <person name="Roehrig J."/>
            <person name="Ruller R."/>
            <person name="Salamov A."/>
            <person name="Salih N.S."/>
            <person name="Samson R.A."/>
            <person name="Sandor E."/>
            <person name="Sanguinetti M."/>
            <person name="Schuetze T."/>
            <person name="Sepcic K."/>
            <person name="Shelest E."/>
            <person name="Sherlock G."/>
            <person name="Sophianopoulou V."/>
            <person name="Squina F.M."/>
            <person name="Sun H."/>
            <person name="Susca A."/>
            <person name="Todd R.B."/>
            <person name="Tsang A."/>
            <person name="Unkles S.E."/>
            <person name="van de Wiele N."/>
            <person name="van Rossen-Uffink D."/>
            <person name="Oliveira J.V."/>
            <person name="Vesth T.C."/>
            <person name="Visser J."/>
            <person name="Yu J.-H."/>
            <person name="Zhou M."/>
            <person name="Andersen M.R."/>
            <person name="Archer D.B."/>
            <person name="Baker S.E."/>
            <person name="Benoit I."/>
            <person name="Brakhage A.A."/>
            <person name="Braus G.H."/>
            <person name="Fischer R."/>
            <person name="Frisvad J.C."/>
            <person name="Goldman G.H."/>
            <person name="Houbraken J."/>
            <person name="Oakley B."/>
            <person name="Pocsi I."/>
            <person name="Scazzocchio C."/>
            <person name="Seiboth B."/>
            <person name="vanKuyk P.A."/>
            <person name="Wortman J."/>
            <person name="Dyer P.S."/>
            <person name="Grigoriev I.V."/>
        </authorList>
    </citation>
    <scope>NUCLEOTIDE SEQUENCE [LARGE SCALE GENOMIC DNA]</scope>
    <source>
        <strain evidence="7">CBS 106.47</strain>
    </source>
</reference>
<dbReference type="Pfam" id="PF00501">
    <property type="entry name" value="AMP-binding"/>
    <property type="match status" value="1"/>
</dbReference>
<keyword evidence="1" id="KW-0596">Phosphopantetheine</keyword>
<keyword evidence="4" id="KW-0812">Transmembrane</keyword>
<dbReference type="InterPro" id="IPR000873">
    <property type="entry name" value="AMP-dep_synth/lig_dom"/>
</dbReference>
<dbReference type="InterPro" id="IPR020806">
    <property type="entry name" value="PKS_PP-bd"/>
</dbReference>
<dbReference type="Proteomes" id="UP000184063">
    <property type="component" value="Unassembled WGS sequence"/>
</dbReference>
<dbReference type="VEuPathDB" id="FungiDB:ASPFODRAFT_697424"/>
<dbReference type="Pfam" id="PF00132">
    <property type="entry name" value="Hexapep"/>
    <property type="match status" value="1"/>
</dbReference>
<evidence type="ECO:0000256" key="3">
    <source>
        <dbReference type="SAM" id="MobiDB-lite"/>
    </source>
</evidence>
<dbReference type="PROSITE" id="PS50075">
    <property type="entry name" value="CARRIER"/>
    <property type="match status" value="1"/>
</dbReference>
<dbReference type="SUPFAM" id="SSF51161">
    <property type="entry name" value="Trimeric LpxA-like enzymes"/>
    <property type="match status" value="3"/>
</dbReference>
<dbReference type="PANTHER" id="PTHR43201">
    <property type="entry name" value="ACYL-COA SYNTHETASE"/>
    <property type="match status" value="1"/>
</dbReference>
<evidence type="ECO:0000256" key="4">
    <source>
        <dbReference type="SAM" id="Phobius"/>
    </source>
</evidence>
<evidence type="ECO:0000259" key="5">
    <source>
        <dbReference type="PROSITE" id="PS50075"/>
    </source>
</evidence>
<dbReference type="InterPro" id="IPR042099">
    <property type="entry name" value="ANL_N_sf"/>
</dbReference>
<evidence type="ECO:0000313" key="7">
    <source>
        <dbReference type="Proteomes" id="UP000184063"/>
    </source>
</evidence>
<dbReference type="SMART" id="SM00823">
    <property type="entry name" value="PKS_PP"/>
    <property type="match status" value="1"/>
</dbReference>
<dbReference type="InterPro" id="IPR001451">
    <property type="entry name" value="Hexapep"/>
</dbReference>
<dbReference type="InterPro" id="IPR009081">
    <property type="entry name" value="PP-bd_ACP"/>
</dbReference>
<dbReference type="Gene3D" id="1.10.1200.10">
    <property type="entry name" value="ACP-like"/>
    <property type="match status" value="1"/>
</dbReference>
<dbReference type="Gene3D" id="2.160.10.10">
    <property type="entry name" value="Hexapeptide repeat proteins"/>
    <property type="match status" value="3"/>
</dbReference>
<sequence>MDDVLVQKEPQELCQLSPKLAFLQLTEPLYGESGPLAFQDLLRRYQKHWKELPEAAKDGSSPDWVVTVDHVQQRIKSVMPHMTNFISWESRHPALLEPRSGRVISHKKVREFIENFYLKLPDSNCGRPRVAVVLPNGPLLALALLAVANRYTVVPMATTAAPEELMTDLDAVGADAVLMLESDTKRLQKKTELLVFTVQPEDDLTFSVTCTNCSIESCRAQHAPNGPDELAIILATSGSSGNKKLVPITMFNLLASATFVMDSLELTPGSRCLNMMPLHHVGGMMRSLWAPLVAGGMTICCSQFDPNLFWDMVEEHRPTWYYAAPTMHEMIVAEAAQRVESVRKSTITFICNGAAALPPNLAQQLRDIFQCSLSLSYGMTECVPITAPPKAGRFSRPGSTGLAAGPELAIFHTQHTQQRAPTGSIGRICVRGLPVFPGYLIKSGLDRGSFTPAGWFDTGDLGYVDEDGWLYITGRTKEVINRGGETISPVEVEDAILSASRDPSSNIFGRIREALAFPTPHDALQEVVGVAIVTPAGRMRPDLRQIHQALRERLHQPKWPVLLVYMDGLPKSRNKLRRIGLSQRLGLETLTDQVPTAERHYEALCPPVDTPVSVPITRKRCEVNFRLVEGYIAQVSGLSEVSLQVHADGYPRAIIFRDGTGDVSPEEILASLPELLHGYLIPSRLDVLDGPMPRNTHGLIDEAAVQAELTALHPTVTSSTQQQVSNLFATALRAAPEDMTPATDFFESGGDSMSAGQLISKIRQEFRVPVAGDVLFQHSTVGAITAIIEAAIADSETRKVESHELPGCRETYSSTHPWVLFLNLVPSVILYPMLQALRWAFLVYLLSEISIRFPLRPNLFGRLLGLILIQLTVQLLMAIISPLIGIALKWLLVGRYRAGMYPMWGPYHMRWWLAQKALQVCGKGLFNRFDFSRIWYYRALGAHIGRNVYIDEFTGLGEYDLLDIGDNVVLDHCICRPFASERNTSMLLQPISIGASSYIGLRSTVVPGTTLPPGTCIGANSSTWEIDDADESNRDQSSAKALQPHWIWHILVVGWLEIAVRFVSELPRIAGLLPIVSRYPTVADDQLRHTISWLTSRTRIGYFLLMRVYSALAGPLTWFLAVLVVKRGLDACCGRPRRGPMNQLSPAQKVRHAALDAIVPEGDISRLAQLVGPHYELVSVAVRLLGGSVGKRVYWPRTELKLIPDFDLVDIGHDVVFGSRSCLVTIDGLGRDPIVIKDGAMLGDRCVVLPGVTIGTRTMVGSGALLRRNGSCPDDSVWTGSKHGDAVRFPQLRGKGDGTKDTEDGEHDTTRPFGRALYLGKANYHVLGQGPIVGYSSFMVAFTAVYSMASPLAALLVLSRLLPRELTAFEMRWWRPFAMYGVLAAVMAAVALVQGIVSLAIVIASKWMLLGRRQEGSYPYDRSSYCQRWQIQRTIDMLIEHSFGGTDIRSLLSGTAYLSWFYRAMGATIGADCALSANGEPHIFLTEPDLVTLGDRVTVDDASLVCHLNTRGDYELHSLRVGDRSVMRTGSRLLSGASMGKDACLLEHTLVLSGDHVEDGTTMQGWPAEEFRGDRLRP</sequence>
<organism evidence="6 7">
    <name type="scientific">Aspergillus luchuensis (strain CBS 106.47)</name>
    <dbReference type="NCBI Taxonomy" id="1137211"/>
    <lineage>
        <taxon>Eukaryota</taxon>
        <taxon>Fungi</taxon>
        <taxon>Dikarya</taxon>
        <taxon>Ascomycota</taxon>
        <taxon>Pezizomycotina</taxon>
        <taxon>Eurotiomycetes</taxon>
        <taxon>Eurotiomycetidae</taxon>
        <taxon>Eurotiales</taxon>
        <taxon>Aspergillaceae</taxon>
        <taxon>Aspergillus</taxon>
        <taxon>Aspergillus subgen. Circumdati</taxon>
    </lineage>
</organism>
<dbReference type="InterPro" id="IPR045851">
    <property type="entry name" value="AMP-bd_C_sf"/>
</dbReference>
<feature type="transmembrane region" description="Helical" evidence="4">
    <location>
        <begin position="1332"/>
        <end position="1357"/>
    </location>
</feature>